<dbReference type="GeneID" id="92353121"/>
<accession>A0AAT9GN40</accession>
<dbReference type="AlphaFoldDB" id="A0AAT9GN40"/>
<dbReference type="KEGG" id="sjv:SJAV_01870"/>
<name>A0AAT9GN40_9CREN</name>
<evidence type="ECO:0000313" key="1">
    <source>
        <dbReference type="EMBL" id="BFH72243.1"/>
    </source>
</evidence>
<dbReference type="RefSeq" id="WP_369610483.1">
    <property type="nucleotide sequence ID" value="NZ_AP031322.1"/>
</dbReference>
<reference evidence="1" key="1">
    <citation type="submission" date="2024-03" db="EMBL/GenBank/DDBJ databases">
        <title>Complete genome sequence of Sulfurisphaera javensis strain KD-1.</title>
        <authorList>
            <person name="Sakai H."/>
            <person name="Nur N."/>
            <person name="Suwanto A."/>
            <person name="Kurosawa N."/>
        </authorList>
    </citation>
    <scope>NUCLEOTIDE SEQUENCE</scope>
    <source>
        <strain evidence="1">KD-1</strain>
    </source>
</reference>
<proteinExistence type="predicted"/>
<evidence type="ECO:0008006" key="2">
    <source>
        <dbReference type="Google" id="ProtNLM"/>
    </source>
</evidence>
<organism evidence="1">
    <name type="scientific">Sulfurisphaera javensis</name>
    <dbReference type="NCBI Taxonomy" id="2049879"/>
    <lineage>
        <taxon>Archaea</taxon>
        <taxon>Thermoproteota</taxon>
        <taxon>Thermoprotei</taxon>
        <taxon>Sulfolobales</taxon>
        <taxon>Sulfolobaceae</taxon>
        <taxon>Sulfurisphaera</taxon>
    </lineage>
</organism>
<sequence length="184" mass="20458">MESSVVAFILIIATILIGLVVFSLSSVFASYQYNTISIQTQAENIANGLYVTISNNESISNSNNITLFIVPQDFNYHGIIYLTVFYVPSYFKQSSDEITPQLAYTSSGKILYGLVNGTTTGKTYNTILYSTSLKEMYEGEITLWKTVTGAPQVLTLSPPNGYTPIVMFFVQIQGKFVEVGYEWL</sequence>
<dbReference type="EMBL" id="AP031322">
    <property type="protein sequence ID" value="BFH72243.1"/>
    <property type="molecule type" value="Genomic_DNA"/>
</dbReference>
<gene>
    <name evidence="1" type="ORF">SJAV_01870</name>
</gene>
<protein>
    <recommendedName>
        <fullName evidence="2">Flagellin</fullName>
    </recommendedName>
</protein>